<keyword evidence="3" id="KW-1185">Reference proteome</keyword>
<reference evidence="2" key="1">
    <citation type="submission" date="2023-08" db="EMBL/GenBank/DDBJ databases">
        <title>Complete genome sequence of Mycoplasma seminis 2200.</title>
        <authorList>
            <person name="Spergser J."/>
        </authorList>
    </citation>
    <scope>NUCLEOTIDE SEQUENCE [LARGE SCALE GENOMIC DNA]</scope>
    <source>
        <strain evidence="2">2200</strain>
    </source>
</reference>
<accession>A0ABY9HB23</accession>
<keyword evidence="1" id="KW-1133">Transmembrane helix</keyword>
<proteinExistence type="predicted"/>
<evidence type="ECO:0000313" key="3">
    <source>
        <dbReference type="Proteomes" id="UP001237011"/>
    </source>
</evidence>
<protein>
    <recommendedName>
        <fullName evidence="4">DUF4231 domain-containing protein</fullName>
    </recommendedName>
</protein>
<evidence type="ECO:0000313" key="2">
    <source>
        <dbReference type="EMBL" id="WLP85792.1"/>
    </source>
</evidence>
<name>A0ABY9HB23_9MOLU</name>
<keyword evidence="1" id="KW-0812">Transmembrane</keyword>
<sequence>MDKNYEPIVIKLEKQINFKPKNKTLDKPFNEEELNIKITKLKRKTFFKYNFSRFFFVILNVIAIFIAASIVILNLYAIRFNKYPEDTMLFFVLIAVLSVVTTLIVSIQSFLGITNKKAKLHDNVVNIQEVISDISTKNSLTVEDYDNIAKLIE</sequence>
<organism evidence="2 3">
    <name type="scientific">Mycoplasma seminis</name>
    <dbReference type="NCBI Taxonomy" id="512749"/>
    <lineage>
        <taxon>Bacteria</taxon>
        <taxon>Bacillati</taxon>
        <taxon>Mycoplasmatota</taxon>
        <taxon>Mollicutes</taxon>
        <taxon>Mycoplasmataceae</taxon>
        <taxon>Mycoplasma</taxon>
    </lineage>
</organism>
<evidence type="ECO:0000256" key="1">
    <source>
        <dbReference type="SAM" id="Phobius"/>
    </source>
</evidence>
<dbReference type="Proteomes" id="UP001237011">
    <property type="component" value="Chromosome"/>
</dbReference>
<keyword evidence="1" id="KW-0472">Membrane</keyword>
<gene>
    <name evidence="2" type="ORF">Q8852_01440</name>
</gene>
<evidence type="ECO:0008006" key="4">
    <source>
        <dbReference type="Google" id="ProtNLM"/>
    </source>
</evidence>
<feature type="transmembrane region" description="Helical" evidence="1">
    <location>
        <begin position="54"/>
        <end position="76"/>
    </location>
</feature>
<feature type="transmembrane region" description="Helical" evidence="1">
    <location>
        <begin position="88"/>
        <end position="111"/>
    </location>
</feature>
<dbReference type="RefSeq" id="WP_305938216.1">
    <property type="nucleotide sequence ID" value="NZ_CP132191.1"/>
</dbReference>
<dbReference type="EMBL" id="CP132191">
    <property type="protein sequence ID" value="WLP85792.1"/>
    <property type="molecule type" value="Genomic_DNA"/>
</dbReference>